<keyword evidence="10" id="KW-1185">Reference proteome</keyword>
<comment type="caution">
    <text evidence="9">The sequence shown here is derived from an EMBL/GenBank/DDBJ whole genome shotgun (WGS) entry which is preliminary data.</text>
</comment>
<evidence type="ECO:0000313" key="10">
    <source>
        <dbReference type="Proteomes" id="UP000242188"/>
    </source>
</evidence>
<dbReference type="EC" id="2.3.1.225" evidence="7"/>
<comment type="subcellular location">
    <subcellularLocation>
        <location evidence="1">Membrane</location>
        <topology evidence="1">Multi-pass membrane protein</topology>
    </subcellularLocation>
</comment>
<evidence type="ECO:0000256" key="7">
    <source>
        <dbReference type="RuleBase" id="RU079119"/>
    </source>
</evidence>
<gene>
    <name evidence="9" type="ORF">KP79_PYT23617</name>
</gene>
<feature type="transmembrane region" description="Helical" evidence="7">
    <location>
        <begin position="200"/>
        <end position="224"/>
    </location>
</feature>
<feature type="transmembrane region" description="Helical" evidence="7">
    <location>
        <begin position="83"/>
        <end position="103"/>
    </location>
</feature>
<keyword evidence="4 7" id="KW-1133">Transmembrane helix</keyword>
<reference evidence="9 10" key="1">
    <citation type="journal article" date="2017" name="Nat. Ecol. Evol.">
        <title>Scallop genome provides insights into evolution of bilaterian karyotype and development.</title>
        <authorList>
            <person name="Wang S."/>
            <person name="Zhang J."/>
            <person name="Jiao W."/>
            <person name="Li J."/>
            <person name="Xun X."/>
            <person name="Sun Y."/>
            <person name="Guo X."/>
            <person name="Huan P."/>
            <person name="Dong B."/>
            <person name="Zhang L."/>
            <person name="Hu X."/>
            <person name="Sun X."/>
            <person name="Wang J."/>
            <person name="Zhao C."/>
            <person name="Wang Y."/>
            <person name="Wang D."/>
            <person name="Huang X."/>
            <person name="Wang R."/>
            <person name="Lv J."/>
            <person name="Li Y."/>
            <person name="Zhang Z."/>
            <person name="Liu B."/>
            <person name="Lu W."/>
            <person name="Hui Y."/>
            <person name="Liang J."/>
            <person name="Zhou Z."/>
            <person name="Hou R."/>
            <person name="Li X."/>
            <person name="Liu Y."/>
            <person name="Li H."/>
            <person name="Ning X."/>
            <person name="Lin Y."/>
            <person name="Zhao L."/>
            <person name="Xing Q."/>
            <person name="Dou J."/>
            <person name="Li Y."/>
            <person name="Mao J."/>
            <person name="Guo H."/>
            <person name="Dou H."/>
            <person name="Li T."/>
            <person name="Mu C."/>
            <person name="Jiang W."/>
            <person name="Fu Q."/>
            <person name="Fu X."/>
            <person name="Miao Y."/>
            <person name="Liu J."/>
            <person name="Yu Q."/>
            <person name="Li R."/>
            <person name="Liao H."/>
            <person name="Li X."/>
            <person name="Kong Y."/>
            <person name="Jiang Z."/>
            <person name="Chourrout D."/>
            <person name="Li R."/>
            <person name="Bao Z."/>
        </authorList>
    </citation>
    <scope>NUCLEOTIDE SEQUENCE [LARGE SCALE GENOMIC DNA]</scope>
    <source>
        <strain evidence="9 10">PY_sf001</strain>
    </source>
</reference>
<dbReference type="InterPro" id="IPR039859">
    <property type="entry name" value="PFA4/ZDH16/20/ERF2-like"/>
</dbReference>
<comment type="domain">
    <text evidence="7">The DHHC domain is required for palmitoyltransferase activity.</text>
</comment>
<proteinExistence type="inferred from homology"/>
<evidence type="ECO:0000259" key="8">
    <source>
        <dbReference type="Pfam" id="PF01529"/>
    </source>
</evidence>
<evidence type="ECO:0000313" key="9">
    <source>
        <dbReference type="EMBL" id="OWF45177.1"/>
    </source>
</evidence>
<name>A0A210Q8V6_MIZYE</name>
<keyword evidence="3 7" id="KW-0812">Transmembrane</keyword>
<sequence length="319" mass="37522">MKNIVSNVMTTSQNLISSMETMNDYHDGKEQFNIVSSIRRKVVLVNYAAMSYLLSFTVILLFVSNYLTIPFYCVIQQRSPDGLFYYKAFSWFLLVNFFMNYGLILHGAVKSLYCSPNDLPLFNARVHEDWGMCQRCDRQVPVRTRHCNICDRCVLKRDHHCYFTGSCIGFYNQRYFICLAFYSMAGALYGFYFLENYLSASYVTLFSVEFYKYFIPYTMVLWLLRLQDFGTVLLVLLLYLTFVGFGGGCYFFFWQCNLILTGQTSYELMKGKKTFQTTPRNHLRSIFGPHWYLNFLFPMPFLKSEDDGMSWNTTSTKFL</sequence>
<dbReference type="PROSITE" id="PS50216">
    <property type="entry name" value="DHHC"/>
    <property type="match status" value="1"/>
</dbReference>
<accession>A0A210Q8V6</accession>
<keyword evidence="6 7" id="KW-0012">Acyltransferase</keyword>
<dbReference type="Pfam" id="PF01529">
    <property type="entry name" value="DHHC"/>
    <property type="match status" value="1"/>
</dbReference>
<dbReference type="PANTHER" id="PTHR12246">
    <property type="entry name" value="PALMITOYLTRANSFERASE ZDHHC16"/>
    <property type="match status" value="1"/>
</dbReference>
<dbReference type="EMBL" id="NEDP02004556">
    <property type="protein sequence ID" value="OWF45177.1"/>
    <property type="molecule type" value="Genomic_DNA"/>
</dbReference>
<dbReference type="AlphaFoldDB" id="A0A210Q8V6"/>
<evidence type="ECO:0000256" key="6">
    <source>
        <dbReference type="ARBA" id="ARBA00023315"/>
    </source>
</evidence>
<feature type="transmembrane region" description="Helical" evidence="7">
    <location>
        <begin position="231"/>
        <end position="254"/>
    </location>
</feature>
<evidence type="ECO:0000256" key="3">
    <source>
        <dbReference type="ARBA" id="ARBA00022692"/>
    </source>
</evidence>
<comment type="similarity">
    <text evidence="7">Belongs to the DHHC palmitoyltransferase family.</text>
</comment>
<protein>
    <recommendedName>
        <fullName evidence="7">Palmitoyltransferase</fullName>
        <ecNumber evidence="7">2.3.1.225</ecNumber>
    </recommendedName>
</protein>
<keyword evidence="5 7" id="KW-0472">Membrane</keyword>
<evidence type="ECO:0000256" key="4">
    <source>
        <dbReference type="ARBA" id="ARBA00022989"/>
    </source>
</evidence>
<feature type="transmembrane region" description="Helical" evidence="7">
    <location>
        <begin position="175"/>
        <end position="194"/>
    </location>
</feature>
<comment type="catalytic activity">
    <reaction evidence="7">
        <text>L-cysteinyl-[protein] + hexadecanoyl-CoA = S-hexadecanoyl-L-cysteinyl-[protein] + CoA</text>
        <dbReference type="Rhea" id="RHEA:36683"/>
        <dbReference type="Rhea" id="RHEA-COMP:10131"/>
        <dbReference type="Rhea" id="RHEA-COMP:11032"/>
        <dbReference type="ChEBI" id="CHEBI:29950"/>
        <dbReference type="ChEBI" id="CHEBI:57287"/>
        <dbReference type="ChEBI" id="CHEBI:57379"/>
        <dbReference type="ChEBI" id="CHEBI:74151"/>
        <dbReference type="EC" id="2.3.1.225"/>
    </reaction>
</comment>
<feature type="transmembrane region" description="Helical" evidence="7">
    <location>
        <begin position="42"/>
        <end position="63"/>
    </location>
</feature>
<organism evidence="9 10">
    <name type="scientific">Mizuhopecten yessoensis</name>
    <name type="common">Japanese scallop</name>
    <name type="synonym">Patinopecten yessoensis</name>
    <dbReference type="NCBI Taxonomy" id="6573"/>
    <lineage>
        <taxon>Eukaryota</taxon>
        <taxon>Metazoa</taxon>
        <taxon>Spiralia</taxon>
        <taxon>Lophotrochozoa</taxon>
        <taxon>Mollusca</taxon>
        <taxon>Bivalvia</taxon>
        <taxon>Autobranchia</taxon>
        <taxon>Pteriomorphia</taxon>
        <taxon>Pectinida</taxon>
        <taxon>Pectinoidea</taxon>
        <taxon>Pectinidae</taxon>
        <taxon>Mizuhopecten</taxon>
    </lineage>
</organism>
<evidence type="ECO:0000256" key="5">
    <source>
        <dbReference type="ARBA" id="ARBA00023136"/>
    </source>
</evidence>
<feature type="domain" description="Palmitoyltransferase DHHC" evidence="8">
    <location>
        <begin position="131"/>
        <end position="271"/>
    </location>
</feature>
<keyword evidence="2 7" id="KW-0808">Transferase</keyword>
<dbReference type="GO" id="GO:0016020">
    <property type="term" value="C:membrane"/>
    <property type="evidence" value="ECO:0007669"/>
    <property type="project" value="UniProtKB-SubCell"/>
</dbReference>
<dbReference type="InterPro" id="IPR001594">
    <property type="entry name" value="Palmitoyltrfase_DHHC"/>
</dbReference>
<dbReference type="OrthoDB" id="302728at2759"/>
<evidence type="ECO:0000256" key="2">
    <source>
        <dbReference type="ARBA" id="ARBA00022679"/>
    </source>
</evidence>
<evidence type="ECO:0000256" key="1">
    <source>
        <dbReference type="ARBA" id="ARBA00004141"/>
    </source>
</evidence>
<dbReference type="Proteomes" id="UP000242188">
    <property type="component" value="Unassembled WGS sequence"/>
</dbReference>
<dbReference type="GO" id="GO:0019706">
    <property type="term" value="F:protein-cysteine S-palmitoyltransferase activity"/>
    <property type="evidence" value="ECO:0007669"/>
    <property type="project" value="UniProtKB-EC"/>
</dbReference>